<protein>
    <submittedName>
        <fullName evidence="2">Uncharacterized protein</fullName>
    </submittedName>
</protein>
<comment type="caution">
    <text evidence="2">The sequence shown here is derived from an EMBL/GenBank/DDBJ whole genome shotgun (WGS) entry which is preliminary data.</text>
</comment>
<evidence type="ECO:0000313" key="4">
    <source>
        <dbReference type="Proteomes" id="UP001152797"/>
    </source>
</evidence>
<dbReference type="OrthoDB" id="446733at2759"/>
<evidence type="ECO:0000313" key="2">
    <source>
        <dbReference type="EMBL" id="CAI3992057.1"/>
    </source>
</evidence>
<dbReference type="EMBL" id="CAMXCT020001668">
    <property type="protein sequence ID" value="CAL1145432.1"/>
    <property type="molecule type" value="Genomic_DNA"/>
</dbReference>
<sequence length="1280" mass="141747">MDDGNRGWNYEQQPQTRREDVGDTRFMKLHHLEKQSRDNRDLLRFICQTTAKGHGKGFPDWLASWKQCRLASVNCDANCLEGRGAFERNMRTGEWRWINRGYEFGWQQETAQWTRDGKGQMVPGPRGSWSVRGHGGKCGGGENWKGDVILDPRFNAGAAAGSQECGGLTPQNFDGQHSGMMADPGTGMQPIPSPPKQPPPGINVRPPGPPDTVPPFGPADTGPSTRPRTPPRRAEDQGPSTRPRTPPRRAEDEAAEARAAQKAKAAPPGSGNMPVNIFTTDIVKGWTRATCVAWILLAFSELDTELEDTRARLKPVERFLDRAWLIPQNVSMGMSKDQQSFKNLSLSFRGAERQPPSVLQMALRFSVIIDRQASSMTGNTEARLKKVIQQFNGSAGLHVKHQVDSEKERTILNLIIGTSKETREIMTQHLAFAKWKESAFSTEQLKGVRWLLGARPRGLPEALLEPLTMTPMAQSMMMQLHVKKFLQDTRRVKASAKKFVRASQEDFDKLSDYACIFAYLRQAAKVATSDSKVDDKLLEAFMARDYFSDVEAVVASKNPDFQLGSLIVWTDLVEPPTLPQALQGDEGADVLAAQEAAQSSKFAEVKVKLAADCQAMNKFNTEKHQAEGKKHVARVLHEKSQLQTGGKVVEEFMKNHCWMGLVGDWNIPAEVDVMIRASAARNQVSVDKIAVVGWVDLTKVGVLTQKDINKAGQWCEKIIAKSPLSAAVILALPLLASTVGCGALRKDIRKLEDKLVDHKLEFRSFFLPMDLTGLHHKRDMPGGFTFYMIVSDSCLPAKGTAHRASRSAGKVDREAVNMFCFSKLWQSQIVSSAGRAIDENQFIVPGTTCVAASHEGRRNLTDVQETSQWIGGEQIPELILKDLMSCGTDVPPAVVIHATMYDGCLEKSCVNMSIPCVSQSEKQSHYVTALKLTKGHLLNLWKGNQGAMADKLPRYMAEPSEEVLPSVPQEPSLNLCSLIDGVLCLPRNIRAEFLTDPVRAPEWRRMLQEFDRTFGTEAEQAQPAAAADTEATVDASAFDWAAAFSGEPREKDQWHRDFDGKINGKFQWCPELTAYIIDAGDTQDAEAPKAYRLYVEANEAYKISVDEAFLTFGAGVWLLDSKAESFLAENANGHKGVLCAFKRDDSPVILEEGGRDSGLMTLRQVIQQCESSGLVDMELGGHTYSRPAAVVQGLSADWIEVAPKTGSTMLWRPNQIQFSGLRATNAASFFLSNLLEESPVLKKVWRLRTYRAEKTIGAAKPMFFLKAPLEMTKGMVQRVV</sequence>
<organism evidence="2">
    <name type="scientific">Cladocopium goreaui</name>
    <dbReference type="NCBI Taxonomy" id="2562237"/>
    <lineage>
        <taxon>Eukaryota</taxon>
        <taxon>Sar</taxon>
        <taxon>Alveolata</taxon>
        <taxon>Dinophyceae</taxon>
        <taxon>Suessiales</taxon>
        <taxon>Symbiodiniaceae</taxon>
        <taxon>Cladocopium</taxon>
    </lineage>
</organism>
<proteinExistence type="predicted"/>
<feature type="compositionally biased region" description="Low complexity" evidence="1">
    <location>
        <begin position="257"/>
        <end position="268"/>
    </location>
</feature>
<dbReference type="EMBL" id="CAMXCT010001668">
    <property type="protein sequence ID" value="CAI3992057.1"/>
    <property type="molecule type" value="Genomic_DNA"/>
</dbReference>
<gene>
    <name evidence="2" type="ORF">C1SCF055_LOCUS18912</name>
</gene>
<dbReference type="AlphaFoldDB" id="A0A9P1CGV9"/>
<dbReference type="EMBL" id="CAMXCT030001668">
    <property type="protein sequence ID" value="CAL4779369.1"/>
    <property type="molecule type" value="Genomic_DNA"/>
</dbReference>
<feature type="compositionally biased region" description="Pro residues" evidence="1">
    <location>
        <begin position="191"/>
        <end position="217"/>
    </location>
</feature>
<name>A0A9P1CGV9_9DINO</name>
<evidence type="ECO:0000256" key="1">
    <source>
        <dbReference type="SAM" id="MobiDB-lite"/>
    </source>
</evidence>
<accession>A0A9P1CGV9</accession>
<dbReference type="Proteomes" id="UP001152797">
    <property type="component" value="Unassembled WGS sequence"/>
</dbReference>
<keyword evidence="4" id="KW-1185">Reference proteome</keyword>
<reference evidence="3 4" key="2">
    <citation type="submission" date="2024-05" db="EMBL/GenBank/DDBJ databases">
        <authorList>
            <person name="Chen Y."/>
            <person name="Shah S."/>
            <person name="Dougan E. K."/>
            <person name="Thang M."/>
            <person name="Chan C."/>
        </authorList>
    </citation>
    <scope>NUCLEOTIDE SEQUENCE [LARGE SCALE GENOMIC DNA]</scope>
</reference>
<reference evidence="2" key="1">
    <citation type="submission" date="2022-10" db="EMBL/GenBank/DDBJ databases">
        <authorList>
            <person name="Chen Y."/>
            <person name="Dougan E. K."/>
            <person name="Chan C."/>
            <person name="Rhodes N."/>
            <person name="Thang M."/>
        </authorList>
    </citation>
    <scope>NUCLEOTIDE SEQUENCE</scope>
</reference>
<feature type="region of interest" description="Disordered" evidence="1">
    <location>
        <begin position="1"/>
        <end position="21"/>
    </location>
</feature>
<evidence type="ECO:0000313" key="3">
    <source>
        <dbReference type="EMBL" id="CAL4779369.1"/>
    </source>
</evidence>
<feature type="region of interest" description="Disordered" evidence="1">
    <location>
        <begin position="159"/>
        <end position="273"/>
    </location>
</feature>